<dbReference type="InterPro" id="IPR055992">
    <property type="entry name" value="DUF7570"/>
</dbReference>
<proteinExistence type="predicted"/>
<reference evidence="1 2" key="1">
    <citation type="submission" date="2022-02" db="EMBL/GenBank/DDBJ databases">
        <authorList>
            <person name="Tian F."/>
            <person name="Li J."/>
            <person name="Li F."/>
            <person name="Tong Y."/>
        </authorList>
    </citation>
    <scope>NUCLEOTIDE SEQUENCE [LARGE SCALE GENOMIC DNA]</scope>
</reference>
<dbReference type="Proteomes" id="UP000832072">
    <property type="component" value="Segment"/>
</dbReference>
<dbReference type="Pfam" id="PF24454">
    <property type="entry name" value="DUF7570"/>
    <property type="match status" value="1"/>
</dbReference>
<dbReference type="EMBL" id="OM638103">
    <property type="protein sequence ID" value="UNY47007.1"/>
    <property type="molecule type" value="Genomic_DNA"/>
</dbReference>
<keyword evidence="2" id="KW-1185">Reference proteome</keyword>
<gene>
    <name evidence="1" type="ORF">EHEKIMEA_00125</name>
</gene>
<name>A0AAE9G5B2_9CAUD</name>
<sequence length="101" mass="11375">MKLSAKRIQIGNAINVELYEMTERALKLLGHVDSSNIDAFEDHFMKNEAIKEGNFGRRIVREHIVQYILEEFGGVEAFGIKSSVEKHESKNPKGSSGRGKN</sequence>
<organism evidence="1 2">
    <name type="scientific">Cronobacter phage LPCS28</name>
    <dbReference type="NCBI Taxonomy" id="2924885"/>
    <lineage>
        <taxon>Viruses</taxon>
        <taxon>Duplodnaviria</taxon>
        <taxon>Heunggongvirae</taxon>
        <taxon>Uroviricota</taxon>
        <taxon>Caudoviricetes</taxon>
        <taxon>Pantevenvirales</taxon>
        <taxon>Straboviridae</taxon>
        <taxon>Nanhuvirus</taxon>
        <taxon>Nanhuvirus LPCS28</taxon>
    </lineage>
</organism>
<accession>A0AAE9G5B2</accession>
<evidence type="ECO:0000313" key="1">
    <source>
        <dbReference type="EMBL" id="UNY47007.1"/>
    </source>
</evidence>
<protein>
    <submittedName>
        <fullName evidence="1">Uncharacterized protein</fullName>
    </submittedName>
</protein>
<evidence type="ECO:0000313" key="2">
    <source>
        <dbReference type="Proteomes" id="UP000832072"/>
    </source>
</evidence>